<evidence type="ECO:0008006" key="4">
    <source>
        <dbReference type="Google" id="ProtNLM"/>
    </source>
</evidence>
<name>A0A2G5VBM7_9PELO</name>
<feature type="region of interest" description="Disordered" evidence="1">
    <location>
        <begin position="185"/>
        <end position="213"/>
    </location>
</feature>
<dbReference type="CDD" id="cd18186">
    <property type="entry name" value="BTB_POZ_ZBTB_KLHL-like"/>
    <property type="match status" value="1"/>
</dbReference>
<dbReference type="InterPro" id="IPR052664">
    <property type="entry name" value="BTB-MATH_domain_protein"/>
</dbReference>
<dbReference type="PANTHER" id="PTHR22743">
    <property type="entry name" value="MEPRIN/TRAF-LIKE MATH FAMILY-C.ELEGANS"/>
    <property type="match status" value="1"/>
</dbReference>
<evidence type="ECO:0000256" key="1">
    <source>
        <dbReference type="SAM" id="MobiDB-lite"/>
    </source>
</evidence>
<dbReference type="SUPFAM" id="SSF54695">
    <property type="entry name" value="POZ domain"/>
    <property type="match status" value="1"/>
</dbReference>
<dbReference type="InterPro" id="IPR011333">
    <property type="entry name" value="SKP1/BTB/POZ_sf"/>
</dbReference>
<dbReference type="AlphaFoldDB" id="A0A2G5VBM7"/>
<gene>
    <name evidence="2" type="primary">Cnig_chr_II.g7871</name>
    <name evidence="2" type="ORF">B9Z55_007871</name>
</gene>
<dbReference type="Gene3D" id="3.30.710.10">
    <property type="entry name" value="Potassium Channel Kv1.1, Chain A"/>
    <property type="match status" value="1"/>
</dbReference>
<sequence length="346" mass="38310">MFFQGFEESKKDVVELKEVSAEAFQLFLELISGYNRLCDENIEGITKISAMWQAEIPLGKCLKFLMKKSELLDEEKLILADKYDLAVLKNFLFDDVKSIFDMELLLPDTDIANFKPDTILMIAKKFMEINEIHQPMLPDSPIAQQVDSDADDIYDEEEPQVIRHIQPLHQNVVDHIGRLLAPRAPEVAPEAAPEVPGAPGRVGEAPRAPELDPRDYLGDVIRLRNLQRADRNAQNALNAQNGRHGEAPAAPVAPGLAPRAPEAELLAQWAAELAPRGLGAPDLAPAAPGGIQAAPRAQLPYPHAFAYVNGPQNDQQAVWNGIVLRNAQNAYYFQNVAMENQLRPPP</sequence>
<dbReference type="EMBL" id="PDUG01000002">
    <property type="protein sequence ID" value="PIC49183.1"/>
    <property type="molecule type" value="Genomic_DNA"/>
</dbReference>
<comment type="caution">
    <text evidence="2">The sequence shown here is derived from an EMBL/GenBank/DDBJ whole genome shotgun (WGS) entry which is preliminary data.</text>
</comment>
<reference evidence="3" key="1">
    <citation type="submission" date="2017-10" db="EMBL/GenBank/DDBJ databases">
        <title>Rapid genome shrinkage in a self-fertile nematode reveals novel sperm competition proteins.</title>
        <authorList>
            <person name="Yin D."/>
            <person name="Schwarz E.M."/>
            <person name="Thomas C.G."/>
            <person name="Felde R.L."/>
            <person name="Korf I.F."/>
            <person name="Cutter A.D."/>
            <person name="Schartner C.M."/>
            <person name="Ralston E.J."/>
            <person name="Meyer B.J."/>
            <person name="Haag E.S."/>
        </authorList>
    </citation>
    <scope>NUCLEOTIDE SEQUENCE [LARGE SCALE GENOMIC DNA]</scope>
    <source>
        <strain evidence="3">JU1422</strain>
    </source>
</reference>
<organism evidence="2 3">
    <name type="scientific">Caenorhabditis nigoni</name>
    <dbReference type="NCBI Taxonomy" id="1611254"/>
    <lineage>
        <taxon>Eukaryota</taxon>
        <taxon>Metazoa</taxon>
        <taxon>Ecdysozoa</taxon>
        <taxon>Nematoda</taxon>
        <taxon>Chromadorea</taxon>
        <taxon>Rhabditida</taxon>
        <taxon>Rhabditina</taxon>
        <taxon>Rhabditomorpha</taxon>
        <taxon>Rhabditoidea</taxon>
        <taxon>Rhabditidae</taxon>
        <taxon>Peloderinae</taxon>
        <taxon>Caenorhabditis</taxon>
    </lineage>
</organism>
<evidence type="ECO:0000313" key="3">
    <source>
        <dbReference type="Proteomes" id="UP000230233"/>
    </source>
</evidence>
<protein>
    <recommendedName>
        <fullName evidence="4">BTB domain-containing protein</fullName>
    </recommendedName>
</protein>
<accession>A0A2G5VBM7</accession>
<keyword evidence="3" id="KW-1185">Reference proteome</keyword>
<proteinExistence type="predicted"/>
<evidence type="ECO:0000313" key="2">
    <source>
        <dbReference type="EMBL" id="PIC49183.1"/>
    </source>
</evidence>
<dbReference type="Proteomes" id="UP000230233">
    <property type="component" value="Chromosome II"/>
</dbReference>
<dbReference type="PANTHER" id="PTHR22743:SF165">
    <property type="entry name" value="BTB AND MATH DOMAIN CONTAINING-RELATED"/>
    <property type="match status" value="1"/>
</dbReference>
<feature type="compositionally biased region" description="Low complexity" evidence="1">
    <location>
        <begin position="185"/>
        <end position="203"/>
    </location>
</feature>